<protein>
    <submittedName>
        <fullName evidence="1">OLC1v1037433C1</fullName>
    </submittedName>
</protein>
<evidence type="ECO:0000313" key="1">
    <source>
        <dbReference type="EMBL" id="CAI9100430.1"/>
    </source>
</evidence>
<organism evidence="1 2">
    <name type="scientific">Oldenlandia corymbosa var. corymbosa</name>
    <dbReference type="NCBI Taxonomy" id="529605"/>
    <lineage>
        <taxon>Eukaryota</taxon>
        <taxon>Viridiplantae</taxon>
        <taxon>Streptophyta</taxon>
        <taxon>Embryophyta</taxon>
        <taxon>Tracheophyta</taxon>
        <taxon>Spermatophyta</taxon>
        <taxon>Magnoliopsida</taxon>
        <taxon>eudicotyledons</taxon>
        <taxon>Gunneridae</taxon>
        <taxon>Pentapetalae</taxon>
        <taxon>asterids</taxon>
        <taxon>lamiids</taxon>
        <taxon>Gentianales</taxon>
        <taxon>Rubiaceae</taxon>
        <taxon>Rubioideae</taxon>
        <taxon>Spermacoceae</taxon>
        <taxon>Hedyotis-Oldenlandia complex</taxon>
        <taxon>Oldenlandia</taxon>
    </lineage>
</organism>
<keyword evidence="2" id="KW-1185">Reference proteome</keyword>
<dbReference type="AlphaFoldDB" id="A0AAV1CYB5"/>
<gene>
    <name evidence="1" type="ORF">OLC1_LOCUS10259</name>
</gene>
<reference evidence="1" key="1">
    <citation type="submission" date="2023-03" db="EMBL/GenBank/DDBJ databases">
        <authorList>
            <person name="Julca I."/>
        </authorList>
    </citation>
    <scope>NUCLEOTIDE SEQUENCE</scope>
</reference>
<dbReference type="EMBL" id="OX459120">
    <property type="protein sequence ID" value="CAI9100430.1"/>
    <property type="molecule type" value="Genomic_DNA"/>
</dbReference>
<dbReference type="Proteomes" id="UP001161247">
    <property type="component" value="Chromosome 3"/>
</dbReference>
<evidence type="ECO:0000313" key="2">
    <source>
        <dbReference type="Proteomes" id="UP001161247"/>
    </source>
</evidence>
<accession>A0AAV1CYB5</accession>
<name>A0AAV1CYB5_OLDCO</name>
<proteinExistence type="predicted"/>
<sequence length="289" mass="31942">MDAGSSRPDDELTPIDDLEALAKSITGSRRVPGRPPILRRNIEGEPNPVPVAAGVVNCFVWDNYPHVLQGGKVLNPESMKPLPGPPRRRHKNLPEENGLTVLAIRVRDGVLVGINHLSEVLEPKGLALDGVVRLMTQKLSSRPEKDHALYRVDGMGGLIKGNIFITGCGFRRLYSSLNLRRLIVVKQSFPDAKSDLDLSLKESSHYEEYSVWSRWSIGEAAKLAARRLSRMAANEEDCGDLISMFGLERDGMARPLFCDHSISKYLPEGGVGRPGPRVFIDTESLELDE</sequence>